<name>A0A8K0XZ23_9RHOB</name>
<evidence type="ECO:0000256" key="5">
    <source>
        <dbReference type="ARBA" id="ARBA00022839"/>
    </source>
</evidence>
<organism evidence="7 8">
    <name type="scientific">Szabonella alba</name>
    <dbReference type="NCBI Taxonomy" id="2804194"/>
    <lineage>
        <taxon>Bacteria</taxon>
        <taxon>Pseudomonadati</taxon>
        <taxon>Pseudomonadota</taxon>
        <taxon>Alphaproteobacteria</taxon>
        <taxon>Rhodobacterales</taxon>
        <taxon>Paracoccaceae</taxon>
        <taxon>Szabonella</taxon>
    </lineage>
</organism>
<dbReference type="NCBIfam" id="TIGR01280">
    <property type="entry name" value="xseB"/>
    <property type="match status" value="1"/>
</dbReference>
<evidence type="ECO:0000256" key="3">
    <source>
        <dbReference type="ARBA" id="ARBA00022722"/>
    </source>
</evidence>
<dbReference type="EC" id="3.1.11.6" evidence="6"/>
<comment type="catalytic activity">
    <reaction evidence="6">
        <text>Exonucleolytic cleavage in either 5'- to 3'- or 3'- to 5'-direction to yield nucleoside 5'-phosphates.</text>
        <dbReference type="EC" id="3.1.11.6"/>
    </reaction>
</comment>
<dbReference type="GO" id="GO:0005829">
    <property type="term" value="C:cytosol"/>
    <property type="evidence" value="ECO:0007669"/>
    <property type="project" value="TreeGrafter"/>
</dbReference>
<proteinExistence type="inferred from homology"/>
<comment type="caution">
    <text evidence="7">The sequence shown here is derived from an EMBL/GenBank/DDBJ whole genome shotgun (WGS) entry which is preliminary data.</text>
</comment>
<reference evidence="7" key="1">
    <citation type="submission" date="2021-01" db="EMBL/GenBank/DDBJ databases">
        <title>Tabrizicola alba sp. nov. a motile alkaliphilic bacterium isolated from a soda lake.</title>
        <authorList>
            <person name="Szuroczki S."/>
            <person name="Abbaszade G."/>
            <person name="Schumann P."/>
            <person name="Toth E."/>
        </authorList>
    </citation>
    <scope>NUCLEOTIDE SEQUENCE</scope>
    <source>
        <strain evidence="7">DMG-N-6</strain>
    </source>
</reference>
<dbReference type="GO" id="GO:0008855">
    <property type="term" value="F:exodeoxyribonuclease VII activity"/>
    <property type="evidence" value="ECO:0007669"/>
    <property type="project" value="UniProtKB-UniRule"/>
</dbReference>
<dbReference type="Pfam" id="PF02609">
    <property type="entry name" value="Exonuc_VII_S"/>
    <property type="match status" value="1"/>
</dbReference>
<gene>
    <name evidence="6" type="primary">xseB</name>
    <name evidence="7" type="ORF">JL811_05470</name>
</gene>
<dbReference type="AlphaFoldDB" id="A0A8K0XZ23"/>
<keyword evidence="8" id="KW-1185">Reference proteome</keyword>
<dbReference type="HAMAP" id="MF_00337">
    <property type="entry name" value="Exonuc_7_S"/>
    <property type="match status" value="1"/>
</dbReference>
<dbReference type="Gene3D" id="1.10.287.1040">
    <property type="entry name" value="Exonuclease VII, small subunit"/>
    <property type="match status" value="1"/>
</dbReference>
<keyword evidence="3 6" id="KW-0540">Nuclease</keyword>
<dbReference type="PANTHER" id="PTHR34137">
    <property type="entry name" value="EXODEOXYRIBONUCLEASE 7 SMALL SUBUNIT"/>
    <property type="match status" value="1"/>
</dbReference>
<comment type="similarity">
    <text evidence="1 6">Belongs to the XseB family.</text>
</comment>
<dbReference type="InterPro" id="IPR003761">
    <property type="entry name" value="Exonuc_VII_S"/>
</dbReference>
<dbReference type="EMBL" id="JAESVN010000002">
    <property type="protein sequence ID" value="MBL4916665.1"/>
    <property type="molecule type" value="Genomic_DNA"/>
</dbReference>
<comment type="subunit">
    <text evidence="6">Heterooligomer composed of large and small subunits.</text>
</comment>
<keyword evidence="5 6" id="KW-0269">Exonuclease</keyword>
<accession>A0A8K0XZ23</accession>
<evidence type="ECO:0000313" key="7">
    <source>
        <dbReference type="EMBL" id="MBL4916665.1"/>
    </source>
</evidence>
<protein>
    <recommendedName>
        <fullName evidence="6">Exodeoxyribonuclease 7 small subunit</fullName>
        <ecNumber evidence="6">3.1.11.6</ecNumber>
    </recommendedName>
    <alternativeName>
        <fullName evidence="6">Exodeoxyribonuclease VII small subunit</fullName>
        <shortName evidence="6">Exonuclease VII small subunit</shortName>
    </alternativeName>
</protein>
<dbReference type="NCBIfam" id="NF002139">
    <property type="entry name" value="PRK00977.1-3"/>
    <property type="match status" value="1"/>
</dbReference>
<evidence type="ECO:0000256" key="4">
    <source>
        <dbReference type="ARBA" id="ARBA00022801"/>
    </source>
</evidence>
<evidence type="ECO:0000313" key="8">
    <source>
        <dbReference type="Proteomes" id="UP000648908"/>
    </source>
</evidence>
<dbReference type="SUPFAM" id="SSF116842">
    <property type="entry name" value="XseB-like"/>
    <property type="match status" value="1"/>
</dbReference>
<dbReference type="GO" id="GO:0009318">
    <property type="term" value="C:exodeoxyribonuclease VII complex"/>
    <property type="evidence" value="ECO:0007669"/>
    <property type="project" value="UniProtKB-UniRule"/>
</dbReference>
<dbReference type="RefSeq" id="WP_202687487.1">
    <property type="nucleotide sequence ID" value="NZ_JAESVN010000002.1"/>
</dbReference>
<dbReference type="Proteomes" id="UP000648908">
    <property type="component" value="Unassembled WGS sequence"/>
</dbReference>
<comment type="subcellular location">
    <subcellularLocation>
        <location evidence="6">Cytoplasm</location>
    </subcellularLocation>
</comment>
<dbReference type="InterPro" id="IPR037004">
    <property type="entry name" value="Exonuc_VII_ssu_sf"/>
</dbReference>
<keyword evidence="4 6" id="KW-0378">Hydrolase</keyword>
<sequence>MTEKAPSAKAATDKALTELSFEEAMAELEKVVTALERGEVPLEQSIALYERGAKLKAHCGEKLKAAEERVEMIRTQEGRATGTTPAEGM</sequence>
<evidence type="ECO:0000256" key="1">
    <source>
        <dbReference type="ARBA" id="ARBA00009998"/>
    </source>
</evidence>
<evidence type="ECO:0000256" key="2">
    <source>
        <dbReference type="ARBA" id="ARBA00022490"/>
    </source>
</evidence>
<keyword evidence="2 6" id="KW-0963">Cytoplasm</keyword>
<dbReference type="GO" id="GO:0006308">
    <property type="term" value="P:DNA catabolic process"/>
    <property type="evidence" value="ECO:0007669"/>
    <property type="project" value="UniProtKB-UniRule"/>
</dbReference>
<dbReference type="PANTHER" id="PTHR34137:SF1">
    <property type="entry name" value="EXODEOXYRIBONUCLEASE 7 SMALL SUBUNIT"/>
    <property type="match status" value="1"/>
</dbReference>
<evidence type="ECO:0000256" key="6">
    <source>
        <dbReference type="HAMAP-Rule" id="MF_00337"/>
    </source>
</evidence>
<comment type="function">
    <text evidence="6">Bidirectionally degrades single-stranded DNA into large acid-insoluble oligonucleotides, which are then degraded further into small acid-soluble oligonucleotides.</text>
</comment>